<protein>
    <recommendedName>
        <fullName evidence="13">Major facilitator superfamily (MFS) profile domain-containing protein</fullName>
    </recommendedName>
</protein>
<dbReference type="InterPro" id="IPR036259">
    <property type="entry name" value="MFS_trans_sf"/>
</dbReference>
<feature type="transmembrane region" description="Helical" evidence="12">
    <location>
        <begin position="487"/>
        <end position="510"/>
    </location>
</feature>
<feature type="domain" description="Major facilitator superfamily (MFS) profile" evidence="13">
    <location>
        <begin position="119"/>
        <end position="576"/>
    </location>
</feature>
<dbReference type="Gene3D" id="1.20.1250.20">
    <property type="entry name" value="MFS general substrate transporter like domains"/>
    <property type="match status" value="1"/>
</dbReference>
<comment type="similarity">
    <text evidence="9">Belongs to the major facilitator superfamily. Phosphate:H(+) symporter (TC 2.A.1.9) family.</text>
</comment>
<keyword evidence="5 12" id="KW-0812">Transmembrane</keyword>
<evidence type="ECO:0000256" key="3">
    <source>
        <dbReference type="ARBA" id="ARBA00022448"/>
    </source>
</evidence>
<dbReference type="AlphaFoldDB" id="A0AAV6WMB4"/>
<evidence type="ECO:0000256" key="12">
    <source>
        <dbReference type="SAM" id="Phobius"/>
    </source>
</evidence>
<feature type="transmembrane region" description="Helical" evidence="12">
    <location>
        <begin position="414"/>
        <end position="433"/>
    </location>
</feature>
<dbReference type="PANTHER" id="PTHR23500:SF603">
    <property type="entry name" value="SUGAR CARRIER PROTEIN C-LIKE"/>
    <property type="match status" value="1"/>
</dbReference>
<dbReference type="EMBL" id="WHWC01000015">
    <property type="protein sequence ID" value="KAG8368063.1"/>
    <property type="molecule type" value="Genomic_DNA"/>
</dbReference>
<evidence type="ECO:0000256" key="9">
    <source>
        <dbReference type="ARBA" id="ARBA00044504"/>
    </source>
</evidence>
<keyword evidence="4" id="KW-0762">Sugar transport</keyword>
<dbReference type="InterPro" id="IPR003663">
    <property type="entry name" value="Sugar/inositol_transpt"/>
</dbReference>
<accession>A0AAV6WMB4</accession>
<feature type="transmembrane region" description="Helical" evidence="12">
    <location>
        <begin position="549"/>
        <end position="570"/>
    </location>
</feature>
<dbReference type="PRINTS" id="PR00171">
    <property type="entry name" value="SUGRTRNSPORT"/>
</dbReference>
<dbReference type="SUPFAM" id="SSF103473">
    <property type="entry name" value="MFS general substrate transporter"/>
    <property type="match status" value="1"/>
</dbReference>
<evidence type="ECO:0000256" key="5">
    <source>
        <dbReference type="ARBA" id="ARBA00022692"/>
    </source>
</evidence>
<comment type="similarity">
    <text evidence="2 10">Belongs to the major facilitator superfamily. Sugar transporter (TC 2.A.1.1) family.</text>
</comment>
<evidence type="ECO:0000256" key="2">
    <source>
        <dbReference type="ARBA" id="ARBA00010992"/>
    </source>
</evidence>
<dbReference type="Proteomes" id="UP000826271">
    <property type="component" value="Unassembled WGS sequence"/>
</dbReference>
<dbReference type="InterPro" id="IPR005828">
    <property type="entry name" value="MFS_sugar_transport-like"/>
</dbReference>
<feature type="transmembrane region" description="Helical" evidence="12">
    <location>
        <begin position="454"/>
        <end position="475"/>
    </location>
</feature>
<dbReference type="InterPro" id="IPR005829">
    <property type="entry name" value="Sugar_transporter_CS"/>
</dbReference>
<dbReference type="InterPro" id="IPR044778">
    <property type="entry name" value="MFS_STP/MST-like_plant"/>
</dbReference>
<feature type="transmembrane region" description="Helical" evidence="12">
    <location>
        <begin position="227"/>
        <end position="247"/>
    </location>
</feature>
<feature type="transmembrane region" description="Helical" evidence="12">
    <location>
        <begin position="116"/>
        <end position="135"/>
    </location>
</feature>
<feature type="transmembrane region" description="Helical" evidence="12">
    <location>
        <begin position="522"/>
        <end position="543"/>
    </location>
</feature>
<keyword evidence="3 10" id="KW-0813">Transport</keyword>
<dbReference type="CDD" id="cd17361">
    <property type="entry name" value="MFS_STP"/>
    <property type="match status" value="1"/>
</dbReference>
<keyword evidence="6" id="KW-0769">Symport</keyword>
<keyword evidence="8 12" id="KW-0472">Membrane</keyword>
<comment type="caution">
    <text evidence="14">The sequence shown here is derived from an EMBL/GenBank/DDBJ whole genome shotgun (WGS) entry which is preliminary data.</text>
</comment>
<sequence>MVSKSGSFLAAPPPSSGTGTASFDDISTTKYVSSLPSDTLPSDHAFSPEATPGSSFSLPDSEVQKAALQLQSLLLPPLSLSPNKLVSFVKNPSQPLALPPPPADSSPGAARGAKELFLVFNLVSFGGVTLGYHLGVSGGVSSMAFFLEEFFPEIHRNEASTNQYCKFNNQKLQLFTSSLYLAAFIASLGASWVAKKFGYRIIMIMVWSFFLLGTVFTAGAVNIAMLIGGRILVGFGIGFANQSMRWYIFEMSGHKSREYFNILFEFTILFGILQANLANSSAVDKGKDWGWRFSLGAGACYTPILIMLSFFLSSETPNSLVERGKKEEAKALLKLINYGVKANIVETEFNDMVAAMEKAQNPWGNLMKRKCFRPQLAMSILIPLFQQFTGINVIIFYAPVFFKSIGSLEREACLISTMIIVIVYLVTFGVSIYDSDRWGKKYRLLFLQRSIESLFFIGVQFMMVVLAGLAGLTILVEANIPSWLMEAVVTCICMYMMAFPWSWGAIGWFYPSEIFPLEVRSAAQSITVAINMLVAFIMGQFFLTMFCSMKFGVFIFFAFFLVMIITYCYFLMPERKNISVEAMTQVWREHWFWKRFMNDPNDHVNEASRKTQLNV</sequence>
<dbReference type="Pfam" id="PF00083">
    <property type="entry name" value="Sugar_tr"/>
    <property type="match status" value="1"/>
</dbReference>
<evidence type="ECO:0000256" key="10">
    <source>
        <dbReference type="RuleBase" id="RU003346"/>
    </source>
</evidence>
<reference evidence="14" key="1">
    <citation type="submission" date="2019-10" db="EMBL/GenBank/DDBJ databases">
        <authorList>
            <person name="Zhang R."/>
            <person name="Pan Y."/>
            <person name="Wang J."/>
            <person name="Ma R."/>
            <person name="Yu S."/>
        </authorList>
    </citation>
    <scope>NUCLEOTIDE SEQUENCE</scope>
    <source>
        <strain evidence="14">LA-IB0</strain>
        <tissue evidence="14">Leaf</tissue>
    </source>
</reference>
<feature type="transmembrane region" description="Helical" evidence="12">
    <location>
        <begin position="289"/>
        <end position="313"/>
    </location>
</feature>
<evidence type="ECO:0000256" key="7">
    <source>
        <dbReference type="ARBA" id="ARBA00022989"/>
    </source>
</evidence>
<evidence type="ECO:0000313" key="14">
    <source>
        <dbReference type="EMBL" id="KAG8368063.1"/>
    </source>
</evidence>
<dbReference type="InterPro" id="IPR045262">
    <property type="entry name" value="STP/PLT_plant"/>
</dbReference>
<proteinExistence type="inferred from homology"/>
<keyword evidence="15" id="KW-1185">Reference proteome</keyword>
<gene>
    <name evidence="14" type="ORF">BUALT_Bualt15G0006400</name>
</gene>
<dbReference type="PROSITE" id="PS50850">
    <property type="entry name" value="MFS"/>
    <property type="match status" value="1"/>
</dbReference>
<dbReference type="GO" id="GO:0016020">
    <property type="term" value="C:membrane"/>
    <property type="evidence" value="ECO:0007669"/>
    <property type="project" value="UniProtKB-SubCell"/>
</dbReference>
<dbReference type="NCBIfam" id="TIGR00879">
    <property type="entry name" value="SP"/>
    <property type="match status" value="1"/>
</dbReference>
<feature type="transmembrane region" description="Helical" evidence="12">
    <location>
        <begin position="174"/>
        <end position="194"/>
    </location>
</feature>
<dbReference type="GO" id="GO:0015145">
    <property type="term" value="F:monosaccharide transmembrane transporter activity"/>
    <property type="evidence" value="ECO:0007669"/>
    <property type="project" value="InterPro"/>
</dbReference>
<evidence type="ECO:0000256" key="1">
    <source>
        <dbReference type="ARBA" id="ARBA00004141"/>
    </source>
</evidence>
<evidence type="ECO:0000313" key="15">
    <source>
        <dbReference type="Proteomes" id="UP000826271"/>
    </source>
</evidence>
<name>A0AAV6WMB4_9LAMI</name>
<dbReference type="InterPro" id="IPR020846">
    <property type="entry name" value="MFS_dom"/>
</dbReference>
<comment type="subcellular location">
    <subcellularLocation>
        <location evidence="1">Membrane</location>
        <topology evidence="1">Multi-pass membrane protein</topology>
    </subcellularLocation>
</comment>
<evidence type="ECO:0000256" key="11">
    <source>
        <dbReference type="SAM" id="MobiDB-lite"/>
    </source>
</evidence>
<organism evidence="14 15">
    <name type="scientific">Buddleja alternifolia</name>
    <dbReference type="NCBI Taxonomy" id="168488"/>
    <lineage>
        <taxon>Eukaryota</taxon>
        <taxon>Viridiplantae</taxon>
        <taxon>Streptophyta</taxon>
        <taxon>Embryophyta</taxon>
        <taxon>Tracheophyta</taxon>
        <taxon>Spermatophyta</taxon>
        <taxon>Magnoliopsida</taxon>
        <taxon>eudicotyledons</taxon>
        <taxon>Gunneridae</taxon>
        <taxon>Pentapetalae</taxon>
        <taxon>asterids</taxon>
        <taxon>lamiids</taxon>
        <taxon>Lamiales</taxon>
        <taxon>Scrophulariaceae</taxon>
        <taxon>Buddlejeae</taxon>
        <taxon>Buddleja</taxon>
    </lineage>
</organism>
<feature type="transmembrane region" description="Helical" evidence="12">
    <location>
        <begin position="201"/>
        <end position="221"/>
    </location>
</feature>
<feature type="compositionally biased region" description="Polar residues" evidence="11">
    <location>
        <begin position="16"/>
        <end position="40"/>
    </location>
</feature>
<evidence type="ECO:0000256" key="4">
    <source>
        <dbReference type="ARBA" id="ARBA00022597"/>
    </source>
</evidence>
<evidence type="ECO:0000256" key="8">
    <source>
        <dbReference type="ARBA" id="ARBA00023136"/>
    </source>
</evidence>
<feature type="transmembrane region" description="Helical" evidence="12">
    <location>
        <begin position="376"/>
        <end position="402"/>
    </location>
</feature>
<evidence type="ECO:0000259" key="13">
    <source>
        <dbReference type="PROSITE" id="PS50850"/>
    </source>
</evidence>
<evidence type="ECO:0000256" key="6">
    <source>
        <dbReference type="ARBA" id="ARBA00022847"/>
    </source>
</evidence>
<dbReference type="PROSITE" id="PS00217">
    <property type="entry name" value="SUGAR_TRANSPORT_2"/>
    <property type="match status" value="1"/>
</dbReference>
<feature type="transmembrane region" description="Helical" evidence="12">
    <location>
        <begin position="259"/>
        <end position="277"/>
    </location>
</feature>
<feature type="region of interest" description="Disordered" evidence="11">
    <location>
        <begin position="1"/>
        <end position="58"/>
    </location>
</feature>
<keyword evidence="7 12" id="KW-1133">Transmembrane helix</keyword>
<dbReference type="GO" id="GO:0015293">
    <property type="term" value="F:symporter activity"/>
    <property type="evidence" value="ECO:0007669"/>
    <property type="project" value="UniProtKB-KW"/>
</dbReference>
<dbReference type="PANTHER" id="PTHR23500">
    <property type="entry name" value="SOLUTE CARRIER FAMILY 2, FACILITATED GLUCOSE TRANSPORTER"/>
    <property type="match status" value="1"/>
</dbReference>